<evidence type="ECO:0000313" key="2">
    <source>
        <dbReference type="EMBL" id="KAJ4435589.1"/>
    </source>
</evidence>
<reference evidence="2 3" key="1">
    <citation type="journal article" date="2022" name="Allergy">
        <title>Genome assembly and annotation of Periplaneta americana reveal a comprehensive cockroach allergen profile.</title>
        <authorList>
            <person name="Wang L."/>
            <person name="Xiong Q."/>
            <person name="Saelim N."/>
            <person name="Wang L."/>
            <person name="Nong W."/>
            <person name="Wan A.T."/>
            <person name="Shi M."/>
            <person name="Liu X."/>
            <person name="Cao Q."/>
            <person name="Hui J.H.L."/>
            <person name="Sookrung N."/>
            <person name="Leung T.F."/>
            <person name="Tungtrongchitr A."/>
            <person name="Tsui S.K.W."/>
        </authorList>
    </citation>
    <scope>NUCLEOTIDE SEQUENCE [LARGE SCALE GENOMIC DNA]</scope>
    <source>
        <strain evidence="2">PWHHKU_190912</strain>
    </source>
</reference>
<gene>
    <name evidence="2" type="ORF">ANN_18205</name>
</gene>
<comment type="caution">
    <text evidence="2">The sequence shown here is derived from an EMBL/GenBank/DDBJ whole genome shotgun (WGS) entry which is preliminary data.</text>
</comment>
<feature type="region of interest" description="Disordered" evidence="1">
    <location>
        <begin position="1"/>
        <end position="33"/>
    </location>
</feature>
<evidence type="ECO:0000256" key="1">
    <source>
        <dbReference type="SAM" id="MobiDB-lite"/>
    </source>
</evidence>
<name>A0ABQ8SP33_PERAM</name>
<sequence length="74" mass="7684">MAGLCEGGNDSPGSLKASKMGPMAGLYEGGNEPPSSLKAIIFRNAVDLFMNFPTLVPKKTGYSSTGSMMPVVTQ</sequence>
<evidence type="ECO:0000313" key="3">
    <source>
        <dbReference type="Proteomes" id="UP001148838"/>
    </source>
</evidence>
<organism evidence="2 3">
    <name type="scientific">Periplaneta americana</name>
    <name type="common">American cockroach</name>
    <name type="synonym">Blatta americana</name>
    <dbReference type="NCBI Taxonomy" id="6978"/>
    <lineage>
        <taxon>Eukaryota</taxon>
        <taxon>Metazoa</taxon>
        <taxon>Ecdysozoa</taxon>
        <taxon>Arthropoda</taxon>
        <taxon>Hexapoda</taxon>
        <taxon>Insecta</taxon>
        <taxon>Pterygota</taxon>
        <taxon>Neoptera</taxon>
        <taxon>Polyneoptera</taxon>
        <taxon>Dictyoptera</taxon>
        <taxon>Blattodea</taxon>
        <taxon>Blattoidea</taxon>
        <taxon>Blattidae</taxon>
        <taxon>Blattinae</taxon>
        <taxon>Periplaneta</taxon>
    </lineage>
</organism>
<protein>
    <submittedName>
        <fullName evidence="2">Uncharacterized protein</fullName>
    </submittedName>
</protein>
<accession>A0ABQ8SP33</accession>
<dbReference type="EMBL" id="JAJSOF020000023">
    <property type="protein sequence ID" value="KAJ4435589.1"/>
    <property type="molecule type" value="Genomic_DNA"/>
</dbReference>
<keyword evidence="3" id="KW-1185">Reference proteome</keyword>
<dbReference type="Proteomes" id="UP001148838">
    <property type="component" value="Unassembled WGS sequence"/>
</dbReference>
<proteinExistence type="predicted"/>